<dbReference type="Gene3D" id="3.10.20.30">
    <property type="match status" value="1"/>
</dbReference>
<dbReference type="Proteomes" id="UP000289132">
    <property type="component" value="Unassembled WGS sequence"/>
</dbReference>
<evidence type="ECO:0000313" key="4">
    <source>
        <dbReference type="Proteomes" id="UP000289132"/>
    </source>
</evidence>
<reference evidence="1 3" key="2">
    <citation type="submission" date="2018-07" db="EMBL/GenBank/DDBJ databases">
        <title>Complete genome of the Arcobacter trophiarum type strain LMG 25534.</title>
        <authorList>
            <person name="Miller W.G."/>
            <person name="Yee E."/>
        </authorList>
    </citation>
    <scope>NUCLEOTIDE SEQUENCE [LARGE SCALE GENOMIC DNA]</scope>
    <source>
        <strain evidence="1 3">LMG 25534</strain>
    </source>
</reference>
<keyword evidence="4" id="KW-1185">Reference proteome</keyword>
<dbReference type="EMBL" id="CP031367">
    <property type="protein sequence ID" value="AXK49773.1"/>
    <property type="molecule type" value="Genomic_DNA"/>
</dbReference>
<name>A0AAD0VMT8_9BACT</name>
<dbReference type="AlphaFoldDB" id="A0AAD0VMT8"/>
<dbReference type="KEGG" id="atp:ATR_1965"/>
<sequence>MVKVYITRNLKTYTNGIFEISLRGENIKDIIENLLEKHNGLKNFIYTNEDKLSDYIKIYLNEREIRNLNNLDTKVYQDDKIILFQAI</sequence>
<evidence type="ECO:0000313" key="2">
    <source>
        <dbReference type="EMBL" id="RXJ92451.1"/>
    </source>
</evidence>
<dbReference type="Proteomes" id="UP000254504">
    <property type="component" value="Chromosome"/>
</dbReference>
<accession>A0AAD0VMT8</accession>
<dbReference type="InterPro" id="IPR052045">
    <property type="entry name" value="Sulfur_Carrier/Prot_Modifier"/>
</dbReference>
<reference evidence="2 4" key="1">
    <citation type="submission" date="2017-10" db="EMBL/GenBank/DDBJ databases">
        <title>Genomics of the genus Arcobacter.</title>
        <authorList>
            <person name="Perez-Cataluna A."/>
            <person name="Figueras M.J."/>
        </authorList>
    </citation>
    <scope>NUCLEOTIDE SEQUENCE [LARGE SCALE GENOMIC DNA]</scope>
    <source>
        <strain evidence="2 4">LMG 25534</strain>
    </source>
</reference>
<proteinExistence type="predicted"/>
<dbReference type="InterPro" id="IPR016155">
    <property type="entry name" value="Mopterin_synth/thiamin_S_b"/>
</dbReference>
<dbReference type="InterPro" id="IPR012675">
    <property type="entry name" value="Beta-grasp_dom_sf"/>
</dbReference>
<dbReference type="EMBL" id="PDKD01000003">
    <property type="protein sequence ID" value="RXJ92451.1"/>
    <property type="molecule type" value="Genomic_DNA"/>
</dbReference>
<dbReference type="SUPFAM" id="SSF54285">
    <property type="entry name" value="MoaD/ThiS"/>
    <property type="match status" value="1"/>
</dbReference>
<gene>
    <name evidence="1" type="ORF">ATR_1965</name>
    <name evidence="2" type="ORF">CRU87_03250</name>
</gene>
<dbReference type="PANTHER" id="PTHR38031">
    <property type="entry name" value="SULFUR CARRIER PROTEIN SLR0821-RELATED"/>
    <property type="match status" value="1"/>
</dbReference>
<dbReference type="RefSeq" id="WP_115429345.1">
    <property type="nucleotide sequence ID" value="NZ_CP031367.1"/>
</dbReference>
<evidence type="ECO:0000313" key="1">
    <source>
        <dbReference type="EMBL" id="AXK49773.1"/>
    </source>
</evidence>
<evidence type="ECO:0000313" key="3">
    <source>
        <dbReference type="Proteomes" id="UP000254504"/>
    </source>
</evidence>
<dbReference type="PANTHER" id="PTHR38031:SF1">
    <property type="entry name" value="SULFUR CARRIER PROTEIN CYSO"/>
    <property type="match status" value="1"/>
</dbReference>
<organism evidence="1 3">
    <name type="scientific">Aliarcobacter trophiarum LMG 25534</name>
    <dbReference type="NCBI Taxonomy" id="1032241"/>
    <lineage>
        <taxon>Bacteria</taxon>
        <taxon>Pseudomonadati</taxon>
        <taxon>Campylobacterota</taxon>
        <taxon>Epsilonproteobacteria</taxon>
        <taxon>Campylobacterales</taxon>
        <taxon>Arcobacteraceae</taxon>
        <taxon>Aliarcobacter</taxon>
    </lineage>
</organism>
<protein>
    <submittedName>
        <fullName evidence="1">ThiS family protein</fullName>
    </submittedName>
</protein>